<keyword evidence="3" id="KW-0378">Hydrolase</keyword>
<feature type="domain" description="PDZ" evidence="5">
    <location>
        <begin position="282"/>
        <end position="343"/>
    </location>
</feature>
<dbReference type="Gene3D" id="2.30.42.10">
    <property type="match status" value="1"/>
</dbReference>
<evidence type="ECO:0000313" key="6">
    <source>
        <dbReference type="EMBL" id="CAA9421513.1"/>
    </source>
</evidence>
<dbReference type="GO" id="GO:0006508">
    <property type="term" value="P:proteolysis"/>
    <property type="evidence" value="ECO:0007669"/>
    <property type="project" value="UniProtKB-KW"/>
</dbReference>
<proteinExistence type="inferred from homology"/>
<evidence type="ECO:0000256" key="2">
    <source>
        <dbReference type="ARBA" id="ARBA00022670"/>
    </source>
</evidence>
<dbReference type="EMBL" id="CADCUW010000321">
    <property type="protein sequence ID" value="CAA9421513.1"/>
    <property type="molecule type" value="Genomic_DNA"/>
</dbReference>
<dbReference type="InterPro" id="IPR051201">
    <property type="entry name" value="Chloro_Bact_Ser_Proteases"/>
</dbReference>
<dbReference type="InterPro" id="IPR009003">
    <property type="entry name" value="Peptidase_S1_PA"/>
</dbReference>
<dbReference type="GO" id="GO:0004252">
    <property type="term" value="F:serine-type endopeptidase activity"/>
    <property type="evidence" value="ECO:0007669"/>
    <property type="project" value="InterPro"/>
</dbReference>
<name>A0A6J4PNW0_9ACTN</name>
<dbReference type="AlphaFoldDB" id="A0A6J4PNW0"/>
<dbReference type="PRINTS" id="PR00834">
    <property type="entry name" value="PROTEASES2C"/>
</dbReference>
<dbReference type="InterPro" id="IPR043504">
    <property type="entry name" value="Peptidase_S1_PA_chymotrypsin"/>
</dbReference>
<dbReference type="Gene3D" id="2.40.10.10">
    <property type="entry name" value="Trypsin-like serine proteases"/>
    <property type="match status" value="2"/>
</dbReference>
<comment type="similarity">
    <text evidence="1">Belongs to the peptidase S1C family.</text>
</comment>
<sequence>MTKTFLNARSRRVLGRKVVVLLATGLLTVGMLATGCGSGEASQKPSQEARGEASATSAASYPVPEVAREIEPSVVQVNVSSIQTTPYGPQEAEGLGSGVIYREDGHIITNAHVVRGARTVNVAFADGSVETGRVVGADPYTDIAVVKVDRNNLPAADFGGGDLDLGQLAVAMGSPSGFQSTVTAGIISGLNREVPPEITGGSQETALVDLIQTDVAISPGSSGGALVDRNANVVGINVAYLPPAQTGAVNIAFAIPAATATDVADQIIENGRAEHPYLGVSLVDLTPEAARELGTSVESGAIVTDVAPGGPASDAGIEPGGVIIAVGGEKVTSTGDLLSALRRFDPNEPVEITVACDGNARVFTVDLEEMR</sequence>
<dbReference type="SMART" id="SM00228">
    <property type="entry name" value="PDZ"/>
    <property type="match status" value="1"/>
</dbReference>
<accession>A0A6J4PNW0</accession>
<reference evidence="6" key="1">
    <citation type="submission" date="2020-02" db="EMBL/GenBank/DDBJ databases">
        <authorList>
            <person name="Meier V. D."/>
        </authorList>
    </citation>
    <scope>NUCLEOTIDE SEQUENCE</scope>
    <source>
        <strain evidence="6">AVDCRST_MAG01</strain>
    </source>
</reference>
<dbReference type="SUPFAM" id="SSF50156">
    <property type="entry name" value="PDZ domain-like"/>
    <property type="match status" value="1"/>
</dbReference>
<gene>
    <name evidence="6" type="ORF">AVDCRST_MAG01-01-2312</name>
</gene>
<dbReference type="Pfam" id="PF13180">
    <property type="entry name" value="PDZ_2"/>
    <property type="match status" value="1"/>
</dbReference>
<dbReference type="PANTHER" id="PTHR43343:SF3">
    <property type="entry name" value="PROTEASE DO-LIKE 8, CHLOROPLASTIC"/>
    <property type="match status" value="1"/>
</dbReference>
<evidence type="ECO:0000256" key="4">
    <source>
        <dbReference type="SAM" id="MobiDB-lite"/>
    </source>
</evidence>
<protein>
    <submittedName>
        <fullName evidence="6">Serine protease MucD/AlgY associated with sigma factor RpoE</fullName>
    </submittedName>
</protein>
<organism evidence="6">
    <name type="scientific">uncultured Rubrobacteraceae bacterium</name>
    <dbReference type="NCBI Taxonomy" id="349277"/>
    <lineage>
        <taxon>Bacteria</taxon>
        <taxon>Bacillati</taxon>
        <taxon>Actinomycetota</taxon>
        <taxon>Rubrobacteria</taxon>
        <taxon>Rubrobacterales</taxon>
        <taxon>Rubrobacteraceae</taxon>
        <taxon>environmental samples</taxon>
    </lineage>
</organism>
<evidence type="ECO:0000256" key="3">
    <source>
        <dbReference type="ARBA" id="ARBA00022801"/>
    </source>
</evidence>
<dbReference type="PROSITE" id="PS50106">
    <property type="entry name" value="PDZ"/>
    <property type="match status" value="1"/>
</dbReference>
<dbReference type="PANTHER" id="PTHR43343">
    <property type="entry name" value="PEPTIDASE S12"/>
    <property type="match status" value="1"/>
</dbReference>
<evidence type="ECO:0000256" key="1">
    <source>
        <dbReference type="ARBA" id="ARBA00010541"/>
    </source>
</evidence>
<dbReference type="InterPro" id="IPR001478">
    <property type="entry name" value="PDZ"/>
</dbReference>
<dbReference type="InterPro" id="IPR036034">
    <property type="entry name" value="PDZ_sf"/>
</dbReference>
<dbReference type="CDD" id="cd06779">
    <property type="entry name" value="cpPDZ_Deg_HtrA-like"/>
    <property type="match status" value="1"/>
</dbReference>
<dbReference type="InterPro" id="IPR001940">
    <property type="entry name" value="Peptidase_S1C"/>
</dbReference>
<keyword evidence="2 6" id="KW-0645">Protease</keyword>
<feature type="region of interest" description="Disordered" evidence="4">
    <location>
        <begin position="37"/>
        <end position="61"/>
    </location>
</feature>
<dbReference type="Pfam" id="PF13365">
    <property type="entry name" value="Trypsin_2"/>
    <property type="match status" value="1"/>
</dbReference>
<dbReference type="SUPFAM" id="SSF50494">
    <property type="entry name" value="Trypsin-like serine proteases"/>
    <property type="match status" value="1"/>
</dbReference>
<evidence type="ECO:0000259" key="5">
    <source>
        <dbReference type="PROSITE" id="PS50106"/>
    </source>
</evidence>